<protein>
    <recommendedName>
        <fullName evidence="4">DUF3995 domain-containing protein</fullName>
    </recommendedName>
</protein>
<reference evidence="2 3" key="1">
    <citation type="submission" date="2022-09" db="EMBL/GenBank/DDBJ databases">
        <title>Whole genome sequencing analysis of tet(X)-positive Empedobacter falsenii YWS9-3.</title>
        <authorList>
            <person name="Chen C."/>
            <person name="Lv Y.-L."/>
        </authorList>
    </citation>
    <scope>NUCLEOTIDE SEQUENCE [LARGE SCALE GENOMIC DNA]</scope>
    <source>
        <strain evidence="2 3">YWS9-3_T</strain>
    </source>
</reference>
<proteinExistence type="predicted"/>
<organism evidence="2 3">
    <name type="scientific">Empedobacter falsenii</name>
    <dbReference type="NCBI Taxonomy" id="343874"/>
    <lineage>
        <taxon>Bacteria</taxon>
        <taxon>Pseudomonadati</taxon>
        <taxon>Bacteroidota</taxon>
        <taxon>Flavobacteriia</taxon>
        <taxon>Flavobacteriales</taxon>
        <taxon>Weeksellaceae</taxon>
        <taxon>Empedobacter</taxon>
    </lineage>
</organism>
<evidence type="ECO:0008006" key="4">
    <source>
        <dbReference type="Google" id="ProtNLM"/>
    </source>
</evidence>
<dbReference type="RefSeq" id="WP_284583097.1">
    <property type="nucleotide sequence ID" value="NZ_CP106831.1"/>
</dbReference>
<gene>
    <name evidence="2" type="ORF">OBA43_09735</name>
</gene>
<feature type="transmembrane region" description="Helical" evidence="1">
    <location>
        <begin position="40"/>
        <end position="57"/>
    </location>
</feature>
<evidence type="ECO:0000256" key="1">
    <source>
        <dbReference type="SAM" id="Phobius"/>
    </source>
</evidence>
<feature type="transmembrane region" description="Helical" evidence="1">
    <location>
        <begin position="6"/>
        <end position="24"/>
    </location>
</feature>
<keyword evidence="3" id="KW-1185">Reference proteome</keyword>
<dbReference type="EMBL" id="CP106831">
    <property type="protein sequence ID" value="WIH96547.1"/>
    <property type="molecule type" value="Genomic_DNA"/>
</dbReference>
<sequence length="133" mass="15326">MEQALPILSIIFFYISFGNINEYIKEFHSYNEHVPKAGQFLYIIIALLCVILSFSIITNVVDVKWYWDIILFVINVILIYILGGLFGYLYRFLVGYKTKPQISLTAGRFVRKPLPVVDAIISFVIAIVLLKMV</sequence>
<evidence type="ECO:0000313" key="3">
    <source>
        <dbReference type="Proteomes" id="UP001223501"/>
    </source>
</evidence>
<accession>A0ABY8V5V0</accession>
<keyword evidence="1" id="KW-0812">Transmembrane</keyword>
<keyword evidence="1" id="KW-0472">Membrane</keyword>
<evidence type="ECO:0000313" key="2">
    <source>
        <dbReference type="EMBL" id="WIH96547.1"/>
    </source>
</evidence>
<feature type="transmembrane region" description="Helical" evidence="1">
    <location>
        <begin position="114"/>
        <end position="132"/>
    </location>
</feature>
<name>A0ABY8V5V0_9FLAO</name>
<keyword evidence="1" id="KW-1133">Transmembrane helix</keyword>
<dbReference type="Proteomes" id="UP001223501">
    <property type="component" value="Chromosome"/>
</dbReference>
<feature type="transmembrane region" description="Helical" evidence="1">
    <location>
        <begin position="69"/>
        <end position="93"/>
    </location>
</feature>